<evidence type="ECO:0000256" key="2">
    <source>
        <dbReference type="ARBA" id="ARBA00022692"/>
    </source>
</evidence>
<evidence type="ECO:0000256" key="6">
    <source>
        <dbReference type="SAM" id="Phobius"/>
    </source>
</evidence>
<evidence type="ECO:0000313" key="7">
    <source>
        <dbReference type="EMBL" id="KZT54850.1"/>
    </source>
</evidence>
<organism evidence="7 8">
    <name type="scientific">Calocera cornea HHB12733</name>
    <dbReference type="NCBI Taxonomy" id="1353952"/>
    <lineage>
        <taxon>Eukaryota</taxon>
        <taxon>Fungi</taxon>
        <taxon>Dikarya</taxon>
        <taxon>Basidiomycota</taxon>
        <taxon>Agaricomycotina</taxon>
        <taxon>Dacrymycetes</taxon>
        <taxon>Dacrymycetales</taxon>
        <taxon>Dacrymycetaceae</taxon>
        <taxon>Calocera</taxon>
    </lineage>
</organism>
<evidence type="ECO:0000256" key="1">
    <source>
        <dbReference type="ARBA" id="ARBA00004141"/>
    </source>
</evidence>
<dbReference type="AlphaFoldDB" id="A0A165EGX8"/>
<keyword evidence="8" id="KW-1185">Reference proteome</keyword>
<keyword evidence="3 6" id="KW-1133">Transmembrane helix</keyword>
<dbReference type="Gene3D" id="1.20.58.340">
    <property type="entry name" value="Magnesium transport protein CorA, transmembrane region"/>
    <property type="match status" value="1"/>
</dbReference>
<reference evidence="7 8" key="1">
    <citation type="journal article" date="2016" name="Mol. Biol. Evol.">
        <title>Comparative Genomics of Early-Diverging Mushroom-Forming Fungi Provides Insights into the Origins of Lignocellulose Decay Capabilities.</title>
        <authorList>
            <person name="Nagy L.G."/>
            <person name="Riley R."/>
            <person name="Tritt A."/>
            <person name="Adam C."/>
            <person name="Daum C."/>
            <person name="Floudas D."/>
            <person name="Sun H."/>
            <person name="Yadav J.S."/>
            <person name="Pangilinan J."/>
            <person name="Larsson K.H."/>
            <person name="Matsuura K."/>
            <person name="Barry K."/>
            <person name="Labutti K."/>
            <person name="Kuo R."/>
            <person name="Ohm R.A."/>
            <person name="Bhattacharya S.S."/>
            <person name="Shirouzu T."/>
            <person name="Yoshinaga Y."/>
            <person name="Martin F.M."/>
            <person name="Grigoriev I.V."/>
            <person name="Hibbett D.S."/>
        </authorList>
    </citation>
    <scope>NUCLEOTIDE SEQUENCE [LARGE SCALE GENOMIC DNA]</scope>
    <source>
        <strain evidence="7 8">HHB12733</strain>
    </source>
</reference>
<name>A0A165EGX8_9BASI</name>
<dbReference type="STRING" id="1353952.A0A165EGX8"/>
<keyword evidence="4 6" id="KW-0472">Membrane</keyword>
<protein>
    <submittedName>
        <fullName evidence="7">Uncharacterized protein</fullName>
    </submittedName>
</protein>
<dbReference type="EMBL" id="KV424006">
    <property type="protein sequence ID" value="KZT54850.1"/>
    <property type="molecule type" value="Genomic_DNA"/>
</dbReference>
<sequence>MSDGNSIDLEDATMRINTLATDLSLMEHLLGSLMSLCGRLLSMMPSYKNPETAVRQPWQLPSPLSASLRNDIRFMQGRNEALINQVRQLQRKTQIQLAVVNTFISQRDNKLNLSVAADSRALAVSAKTDSTAMKSIAVLTMFFLPSTFLASLFAMPVFNWSAGPEESVIDSRAWIYLAIAVPLTAAALGLWWLWSWYIGYRDSRVDRVESMRKFAQINTTPAVRPALLSPGLTSVFGSRRWFSSPSPMRRSFSLPGSPISPQPPNSRPWRRFFAQRRGGVTTDSTLQTIAEVLEQPEALESPGRPSPQQVEEKVSQIQETRPAAAVFSGSIGGGNSAPDPRLGVPPIYQNRPAASVFSDYMRGL</sequence>
<evidence type="ECO:0000256" key="4">
    <source>
        <dbReference type="ARBA" id="ARBA00023136"/>
    </source>
</evidence>
<dbReference type="Proteomes" id="UP000076842">
    <property type="component" value="Unassembled WGS sequence"/>
</dbReference>
<dbReference type="OrthoDB" id="3055571at2759"/>
<feature type="transmembrane region" description="Helical" evidence="6">
    <location>
        <begin position="136"/>
        <end position="158"/>
    </location>
</feature>
<evidence type="ECO:0000256" key="5">
    <source>
        <dbReference type="SAM" id="MobiDB-lite"/>
    </source>
</evidence>
<keyword evidence="2 6" id="KW-0812">Transmembrane</keyword>
<dbReference type="InParanoid" id="A0A165EGX8"/>
<comment type="subcellular location">
    <subcellularLocation>
        <location evidence="1">Membrane</location>
        <topology evidence="1">Multi-pass membrane protein</topology>
    </subcellularLocation>
</comment>
<feature type="transmembrane region" description="Helical" evidence="6">
    <location>
        <begin position="173"/>
        <end position="194"/>
    </location>
</feature>
<gene>
    <name evidence="7" type="ORF">CALCODRAFT_372556</name>
</gene>
<dbReference type="GO" id="GO:0016020">
    <property type="term" value="C:membrane"/>
    <property type="evidence" value="ECO:0007669"/>
    <property type="project" value="UniProtKB-SubCell"/>
</dbReference>
<evidence type="ECO:0000256" key="3">
    <source>
        <dbReference type="ARBA" id="ARBA00022989"/>
    </source>
</evidence>
<proteinExistence type="predicted"/>
<feature type="region of interest" description="Disordered" evidence="5">
    <location>
        <begin position="327"/>
        <end position="346"/>
    </location>
</feature>
<evidence type="ECO:0000313" key="8">
    <source>
        <dbReference type="Proteomes" id="UP000076842"/>
    </source>
</evidence>
<dbReference type="InterPro" id="IPR045863">
    <property type="entry name" value="CorA_TM1_TM2"/>
</dbReference>
<dbReference type="SUPFAM" id="SSF144083">
    <property type="entry name" value="Magnesium transport protein CorA, transmembrane region"/>
    <property type="match status" value="1"/>
</dbReference>
<accession>A0A165EGX8</accession>